<sequence length="528" mass="60101">MYEDIKTACLYVRFSSHNQTEQSIEGQTRVCRDFCKRHNIRIVEIYADRATSASKDIEKRVQFLKMIKYSEKGLFDAVIVYKLDRFARSRYDSATYKYRLKRNGVQLISATENISNDPEGIILESVLEGMAEFYSAELSQKINRGMRESAYKHNSIGGAVPLGYKIEDKKLVIDPKTAPLVKEAFEKYAGGETVAEICRQFNARGYKTSKGTAFGKSSFTKIFRNERYIGVYTFHDYRAENAIPAIIDKELWDRVQLRVGKIKNAPARNKAKVVYLLSGKIFCGHCGSKMNGNCNAGNYYYYQCYGKKNGNVDCNKKNIRKEFIERLVAQDALSLLTDEYIEQIASIACEKNQNEIELDSALPTIRDRIHQVDVSLNNLLKAIESGSAPDMLVKRMGELEKEKKDLQAQAKKESEDIVELDKAQVIYWLEQFRGGSIEDEEFCRMLIDLFVNSVTVWDEDDDTYKVTVAYNLTSLPTKTYRLNKDGTLSDFASNAPALRAGMNISPDFAASRCLSLTILEWNGERNTA</sequence>
<dbReference type="Gene3D" id="3.40.50.1390">
    <property type="entry name" value="Resolvase, N-terminal catalytic domain"/>
    <property type="match status" value="1"/>
</dbReference>
<name>A0AAE4AK22_9FIRM</name>
<accession>A0AAE4AK22</accession>
<comment type="caution">
    <text evidence="4">The sequence shown here is derived from an EMBL/GenBank/DDBJ whole genome shotgun (WGS) entry which is preliminary data.</text>
</comment>
<dbReference type="InterPro" id="IPR036162">
    <property type="entry name" value="Resolvase-like_N_sf"/>
</dbReference>
<evidence type="ECO:0000259" key="2">
    <source>
        <dbReference type="PROSITE" id="PS51736"/>
    </source>
</evidence>
<dbReference type="InterPro" id="IPR025827">
    <property type="entry name" value="Zn_ribbon_recom_dom"/>
</dbReference>
<evidence type="ECO:0000313" key="5">
    <source>
        <dbReference type="Proteomes" id="UP001241537"/>
    </source>
</evidence>
<keyword evidence="5" id="KW-1185">Reference proteome</keyword>
<dbReference type="SUPFAM" id="SSF53041">
    <property type="entry name" value="Resolvase-like"/>
    <property type="match status" value="1"/>
</dbReference>
<dbReference type="PANTHER" id="PTHR30461">
    <property type="entry name" value="DNA-INVERTASE FROM LAMBDOID PROPHAGE"/>
    <property type="match status" value="1"/>
</dbReference>
<dbReference type="SMART" id="SM00857">
    <property type="entry name" value="Resolvase"/>
    <property type="match status" value="1"/>
</dbReference>
<dbReference type="InterPro" id="IPR038109">
    <property type="entry name" value="DNA_bind_recomb_sf"/>
</dbReference>
<organism evidence="4 5">
    <name type="scientific">Moryella indoligenes</name>
    <dbReference type="NCBI Taxonomy" id="371674"/>
    <lineage>
        <taxon>Bacteria</taxon>
        <taxon>Bacillati</taxon>
        <taxon>Bacillota</taxon>
        <taxon>Clostridia</taxon>
        <taxon>Lachnospirales</taxon>
        <taxon>Lachnospiraceae</taxon>
        <taxon>Moryella</taxon>
    </lineage>
</organism>
<proteinExistence type="predicted"/>
<evidence type="ECO:0000259" key="3">
    <source>
        <dbReference type="PROSITE" id="PS51737"/>
    </source>
</evidence>
<dbReference type="Pfam" id="PF07508">
    <property type="entry name" value="Recombinase"/>
    <property type="match status" value="1"/>
</dbReference>
<dbReference type="RefSeq" id="WP_307252671.1">
    <property type="nucleotide sequence ID" value="NZ_JAUSTO010000002.1"/>
</dbReference>
<dbReference type="PROSITE" id="PS51736">
    <property type="entry name" value="RECOMBINASES_3"/>
    <property type="match status" value="1"/>
</dbReference>
<gene>
    <name evidence="4" type="ORF">J2S20_000459</name>
</gene>
<feature type="coiled-coil region" evidence="1">
    <location>
        <begin position="396"/>
        <end position="423"/>
    </location>
</feature>
<dbReference type="Proteomes" id="UP001241537">
    <property type="component" value="Unassembled WGS sequence"/>
</dbReference>
<dbReference type="GO" id="GO:0000150">
    <property type="term" value="F:DNA strand exchange activity"/>
    <property type="evidence" value="ECO:0007669"/>
    <property type="project" value="InterPro"/>
</dbReference>
<dbReference type="InterPro" id="IPR006119">
    <property type="entry name" value="Resolv_N"/>
</dbReference>
<dbReference type="Gene3D" id="3.90.1750.20">
    <property type="entry name" value="Putative Large Serine Recombinase, Chain B, Domain 2"/>
    <property type="match status" value="1"/>
</dbReference>
<feature type="domain" description="Recombinase" evidence="3">
    <location>
        <begin position="161"/>
        <end position="269"/>
    </location>
</feature>
<dbReference type="AlphaFoldDB" id="A0AAE4AK22"/>
<dbReference type="EMBL" id="JAUSTO010000002">
    <property type="protein sequence ID" value="MDQ0151779.1"/>
    <property type="molecule type" value="Genomic_DNA"/>
</dbReference>
<dbReference type="PROSITE" id="PS51737">
    <property type="entry name" value="RECOMBINASE_DNA_BIND"/>
    <property type="match status" value="1"/>
</dbReference>
<feature type="domain" description="Resolvase/invertase-type recombinase catalytic" evidence="2">
    <location>
        <begin position="7"/>
        <end position="153"/>
    </location>
</feature>
<reference evidence="4" key="1">
    <citation type="submission" date="2023-07" db="EMBL/GenBank/DDBJ databases">
        <title>Genomic Encyclopedia of Type Strains, Phase IV (KMG-IV): sequencing the most valuable type-strain genomes for metagenomic binning, comparative biology and taxonomic classification.</title>
        <authorList>
            <person name="Goeker M."/>
        </authorList>
    </citation>
    <scope>NUCLEOTIDE SEQUENCE</scope>
    <source>
        <strain evidence="4">DSM 19659</strain>
    </source>
</reference>
<keyword evidence="1" id="KW-0175">Coiled coil</keyword>
<evidence type="ECO:0000313" key="4">
    <source>
        <dbReference type="EMBL" id="MDQ0151779.1"/>
    </source>
</evidence>
<dbReference type="Pfam" id="PF13408">
    <property type="entry name" value="Zn_ribbon_recom"/>
    <property type="match status" value="1"/>
</dbReference>
<dbReference type="PANTHER" id="PTHR30461:SF23">
    <property type="entry name" value="DNA RECOMBINASE-RELATED"/>
    <property type="match status" value="1"/>
</dbReference>
<dbReference type="Pfam" id="PF00239">
    <property type="entry name" value="Resolvase"/>
    <property type="match status" value="1"/>
</dbReference>
<dbReference type="InterPro" id="IPR011109">
    <property type="entry name" value="DNA_bind_recombinase_dom"/>
</dbReference>
<protein>
    <submittedName>
        <fullName evidence="4">DNA invertase Pin-like site-specific DNA recombinase</fullName>
    </submittedName>
</protein>
<dbReference type="CDD" id="cd00338">
    <property type="entry name" value="Ser_Recombinase"/>
    <property type="match status" value="1"/>
</dbReference>
<dbReference type="GO" id="GO:0003677">
    <property type="term" value="F:DNA binding"/>
    <property type="evidence" value="ECO:0007669"/>
    <property type="project" value="InterPro"/>
</dbReference>
<evidence type="ECO:0000256" key="1">
    <source>
        <dbReference type="SAM" id="Coils"/>
    </source>
</evidence>
<dbReference type="InterPro" id="IPR050639">
    <property type="entry name" value="SSR_resolvase"/>
</dbReference>